<feature type="region of interest" description="Disordered" evidence="1">
    <location>
        <begin position="1"/>
        <end position="25"/>
    </location>
</feature>
<dbReference type="VEuPathDB" id="FungiDB:ASPVEDRAFT_374817"/>
<dbReference type="AlphaFoldDB" id="A0A1L9Q233"/>
<dbReference type="Proteomes" id="UP000184073">
    <property type="component" value="Unassembled WGS sequence"/>
</dbReference>
<reference evidence="4" key="1">
    <citation type="journal article" date="2017" name="Genome Biol.">
        <title>Comparative genomics reveals high biological diversity and specific adaptations in the industrially and medically important fungal genus Aspergillus.</title>
        <authorList>
            <person name="de Vries R.P."/>
            <person name="Riley R."/>
            <person name="Wiebenga A."/>
            <person name="Aguilar-Osorio G."/>
            <person name="Amillis S."/>
            <person name="Uchima C.A."/>
            <person name="Anderluh G."/>
            <person name="Asadollahi M."/>
            <person name="Askin M."/>
            <person name="Barry K."/>
            <person name="Battaglia E."/>
            <person name="Bayram O."/>
            <person name="Benocci T."/>
            <person name="Braus-Stromeyer S.A."/>
            <person name="Caldana C."/>
            <person name="Canovas D."/>
            <person name="Cerqueira G.C."/>
            <person name="Chen F."/>
            <person name="Chen W."/>
            <person name="Choi C."/>
            <person name="Clum A."/>
            <person name="Dos Santos R.A."/>
            <person name="Damasio A.R."/>
            <person name="Diallinas G."/>
            <person name="Emri T."/>
            <person name="Fekete E."/>
            <person name="Flipphi M."/>
            <person name="Freyberg S."/>
            <person name="Gallo A."/>
            <person name="Gournas C."/>
            <person name="Habgood R."/>
            <person name="Hainaut M."/>
            <person name="Harispe M.L."/>
            <person name="Henrissat B."/>
            <person name="Hilden K.S."/>
            <person name="Hope R."/>
            <person name="Hossain A."/>
            <person name="Karabika E."/>
            <person name="Karaffa L."/>
            <person name="Karanyi Z."/>
            <person name="Krasevec N."/>
            <person name="Kuo A."/>
            <person name="Kusch H."/>
            <person name="LaButti K."/>
            <person name="Lagendijk E.L."/>
            <person name="Lapidus A."/>
            <person name="Levasseur A."/>
            <person name="Lindquist E."/>
            <person name="Lipzen A."/>
            <person name="Logrieco A.F."/>
            <person name="MacCabe A."/>
            <person name="Maekelae M.R."/>
            <person name="Malavazi I."/>
            <person name="Melin P."/>
            <person name="Meyer V."/>
            <person name="Mielnichuk N."/>
            <person name="Miskei M."/>
            <person name="Molnar A.P."/>
            <person name="Mule G."/>
            <person name="Ngan C.Y."/>
            <person name="Orejas M."/>
            <person name="Orosz E."/>
            <person name="Ouedraogo J.P."/>
            <person name="Overkamp K.M."/>
            <person name="Park H.-S."/>
            <person name="Perrone G."/>
            <person name="Piumi F."/>
            <person name="Punt P.J."/>
            <person name="Ram A.F."/>
            <person name="Ramon A."/>
            <person name="Rauscher S."/>
            <person name="Record E."/>
            <person name="Riano-Pachon D.M."/>
            <person name="Robert V."/>
            <person name="Roehrig J."/>
            <person name="Ruller R."/>
            <person name="Salamov A."/>
            <person name="Salih N.S."/>
            <person name="Samson R.A."/>
            <person name="Sandor E."/>
            <person name="Sanguinetti M."/>
            <person name="Schuetze T."/>
            <person name="Sepcic K."/>
            <person name="Shelest E."/>
            <person name="Sherlock G."/>
            <person name="Sophianopoulou V."/>
            <person name="Squina F.M."/>
            <person name="Sun H."/>
            <person name="Susca A."/>
            <person name="Todd R.B."/>
            <person name="Tsang A."/>
            <person name="Unkles S.E."/>
            <person name="van de Wiele N."/>
            <person name="van Rossen-Uffink D."/>
            <person name="Oliveira J.V."/>
            <person name="Vesth T.C."/>
            <person name="Visser J."/>
            <person name="Yu J.-H."/>
            <person name="Zhou M."/>
            <person name="Andersen M.R."/>
            <person name="Archer D.B."/>
            <person name="Baker S.E."/>
            <person name="Benoit I."/>
            <person name="Brakhage A.A."/>
            <person name="Braus G.H."/>
            <person name="Fischer R."/>
            <person name="Frisvad J.C."/>
            <person name="Goldman G.H."/>
            <person name="Houbraken J."/>
            <person name="Oakley B."/>
            <person name="Pocsi I."/>
            <person name="Scazzocchio C."/>
            <person name="Seiboth B."/>
            <person name="vanKuyk P.A."/>
            <person name="Wortman J."/>
            <person name="Dyer P.S."/>
            <person name="Grigoriev I.V."/>
        </authorList>
    </citation>
    <scope>NUCLEOTIDE SEQUENCE [LARGE SCALE GENOMIC DNA]</scope>
    <source>
        <strain evidence="4">CBS 583.65</strain>
    </source>
</reference>
<sequence>MLKSLKSEISKSVNLADSEPSRDLQPQTHQHSRFRFSFMFFFVFYFTLNVRLLHFSNRPMGEFPRRPFLQMDAASLQIHRVLAGPRLAPIASEWGFQITRALRGFVMHALLLSPMSLMAFVSFILRGLVRGGQIPRPRKAAVPVAFPFDHSLLDQHH</sequence>
<keyword evidence="4" id="KW-1185">Reference proteome</keyword>
<evidence type="ECO:0000313" key="4">
    <source>
        <dbReference type="Proteomes" id="UP000184073"/>
    </source>
</evidence>
<accession>A0A1L9Q233</accession>
<dbReference type="EMBL" id="KV878138">
    <property type="protein sequence ID" value="OJJ07798.1"/>
    <property type="molecule type" value="Genomic_DNA"/>
</dbReference>
<name>A0A1L9Q233_ASPVE</name>
<organism evidence="3 4">
    <name type="scientific">Aspergillus versicolor CBS 583.65</name>
    <dbReference type="NCBI Taxonomy" id="1036611"/>
    <lineage>
        <taxon>Eukaryota</taxon>
        <taxon>Fungi</taxon>
        <taxon>Dikarya</taxon>
        <taxon>Ascomycota</taxon>
        <taxon>Pezizomycotina</taxon>
        <taxon>Eurotiomycetes</taxon>
        <taxon>Eurotiomycetidae</taxon>
        <taxon>Eurotiales</taxon>
        <taxon>Aspergillaceae</taxon>
        <taxon>Aspergillus</taxon>
        <taxon>Aspergillus subgen. Nidulantes</taxon>
    </lineage>
</organism>
<gene>
    <name evidence="3" type="ORF">ASPVEDRAFT_374817</name>
</gene>
<evidence type="ECO:0000256" key="1">
    <source>
        <dbReference type="SAM" id="MobiDB-lite"/>
    </source>
</evidence>
<feature type="transmembrane region" description="Helical" evidence="2">
    <location>
        <begin position="36"/>
        <end position="54"/>
    </location>
</feature>
<dbReference type="RefSeq" id="XP_040673560.1">
    <property type="nucleotide sequence ID" value="XM_040811484.1"/>
</dbReference>
<feature type="transmembrane region" description="Helical" evidence="2">
    <location>
        <begin position="105"/>
        <end position="129"/>
    </location>
</feature>
<proteinExistence type="predicted"/>
<keyword evidence="2" id="KW-0812">Transmembrane</keyword>
<keyword evidence="2" id="KW-1133">Transmembrane helix</keyword>
<evidence type="ECO:0000256" key="2">
    <source>
        <dbReference type="SAM" id="Phobius"/>
    </source>
</evidence>
<evidence type="ECO:0000313" key="3">
    <source>
        <dbReference type="EMBL" id="OJJ07798.1"/>
    </source>
</evidence>
<keyword evidence="2" id="KW-0472">Membrane</keyword>
<protein>
    <submittedName>
        <fullName evidence="3">Uncharacterized protein</fullName>
    </submittedName>
</protein>
<dbReference type="GeneID" id="63726995"/>